<evidence type="ECO:0000313" key="3">
    <source>
        <dbReference type="EMBL" id="PWK84610.1"/>
    </source>
</evidence>
<keyword evidence="1" id="KW-0808">Transferase</keyword>
<protein>
    <submittedName>
        <fullName evidence="3">Anti-sigma regulatory factor (Ser/Thr protein kinase)</fullName>
    </submittedName>
</protein>
<dbReference type="Gene3D" id="3.30.565.10">
    <property type="entry name" value="Histidine kinase-like ATPase, C-terminal domain"/>
    <property type="match status" value="1"/>
</dbReference>
<dbReference type="CDD" id="cd16936">
    <property type="entry name" value="HATPase_RsbW-like"/>
    <property type="match status" value="1"/>
</dbReference>
<evidence type="ECO:0000256" key="1">
    <source>
        <dbReference type="ARBA" id="ARBA00022527"/>
    </source>
</evidence>
<name>A0A316HXB4_9PSEU</name>
<dbReference type="SUPFAM" id="SSF55874">
    <property type="entry name" value="ATPase domain of HSP90 chaperone/DNA topoisomerase II/histidine kinase"/>
    <property type="match status" value="1"/>
</dbReference>
<dbReference type="EMBL" id="QGHB01000008">
    <property type="protein sequence ID" value="PWK84610.1"/>
    <property type="molecule type" value="Genomic_DNA"/>
</dbReference>
<dbReference type="GO" id="GO:0004674">
    <property type="term" value="F:protein serine/threonine kinase activity"/>
    <property type="evidence" value="ECO:0007669"/>
    <property type="project" value="UniProtKB-KW"/>
</dbReference>
<accession>A0A316HXB4</accession>
<dbReference type="InterPro" id="IPR036890">
    <property type="entry name" value="HATPase_C_sf"/>
</dbReference>
<evidence type="ECO:0000259" key="2">
    <source>
        <dbReference type="Pfam" id="PF13581"/>
    </source>
</evidence>
<gene>
    <name evidence="3" type="ORF">C8D88_108225</name>
</gene>
<dbReference type="InterPro" id="IPR050267">
    <property type="entry name" value="Anti-sigma-factor_SerPK"/>
</dbReference>
<comment type="caution">
    <text evidence="3">The sequence shown here is derived from an EMBL/GenBank/DDBJ whole genome shotgun (WGS) entry which is preliminary data.</text>
</comment>
<dbReference type="Pfam" id="PF13581">
    <property type="entry name" value="HATPase_c_2"/>
    <property type="match status" value="1"/>
</dbReference>
<keyword evidence="1" id="KW-0418">Kinase</keyword>
<dbReference type="InterPro" id="IPR003594">
    <property type="entry name" value="HATPase_dom"/>
</dbReference>
<sequence>MQLTGNLGEVAEARRWTRDVLLGVTEDELQDIELIVTELISNAYDHAVAPYALRLHRSSEPCFVRVEVDDASAELPVLGRSRFDGSRGRGMIIVNRLAKDWGVTEHATGKTVWAEITCEPPFRSA</sequence>
<dbReference type="PANTHER" id="PTHR35526:SF3">
    <property type="entry name" value="ANTI-SIGMA-F FACTOR RSBW"/>
    <property type="match status" value="1"/>
</dbReference>
<organism evidence="3 4">
    <name type="scientific">Lentzea atacamensis</name>
    <dbReference type="NCBI Taxonomy" id="531938"/>
    <lineage>
        <taxon>Bacteria</taxon>
        <taxon>Bacillati</taxon>
        <taxon>Actinomycetota</taxon>
        <taxon>Actinomycetes</taxon>
        <taxon>Pseudonocardiales</taxon>
        <taxon>Pseudonocardiaceae</taxon>
        <taxon>Lentzea</taxon>
    </lineage>
</organism>
<feature type="domain" description="Histidine kinase/HSP90-like ATPase" evidence="2">
    <location>
        <begin position="6"/>
        <end position="114"/>
    </location>
</feature>
<evidence type="ECO:0000313" key="4">
    <source>
        <dbReference type="Proteomes" id="UP000246005"/>
    </source>
</evidence>
<reference evidence="3 4" key="1">
    <citation type="submission" date="2018-05" db="EMBL/GenBank/DDBJ databases">
        <title>Genomic Encyclopedia of Type Strains, Phase IV (KMG-IV): sequencing the most valuable type-strain genomes for metagenomic binning, comparative biology and taxonomic classification.</title>
        <authorList>
            <person name="Goeker M."/>
        </authorList>
    </citation>
    <scope>NUCLEOTIDE SEQUENCE [LARGE SCALE GENOMIC DNA]</scope>
    <source>
        <strain evidence="3 4">DSM 45480</strain>
    </source>
</reference>
<keyword evidence="1" id="KW-0723">Serine/threonine-protein kinase</keyword>
<dbReference type="Proteomes" id="UP000246005">
    <property type="component" value="Unassembled WGS sequence"/>
</dbReference>
<dbReference type="AlphaFoldDB" id="A0A316HXB4"/>
<proteinExistence type="predicted"/>
<dbReference type="PANTHER" id="PTHR35526">
    <property type="entry name" value="ANTI-SIGMA-F FACTOR RSBW-RELATED"/>
    <property type="match status" value="1"/>
</dbReference>